<evidence type="ECO:0000313" key="3">
    <source>
        <dbReference type="Proteomes" id="UP000207598"/>
    </source>
</evidence>
<protein>
    <recommendedName>
        <fullName evidence="1">ORC1/DEAH AAA+ ATPase domain-containing protein</fullName>
    </recommendedName>
</protein>
<dbReference type="PANTHER" id="PTHR35894">
    <property type="entry name" value="GENERAL SECRETION PATHWAY PROTEIN A-RELATED"/>
    <property type="match status" value="1"/>
</dbReference>
<dbReference type="OrthoDB" id="7827961at2"/>
<gene>
    <name evidence="2" type="ORF">MAA8898_05085</name>
</gene>
<dbReference type="Pfam" id="PF13401">
    <property type="entry name" value="AAA_22"/>
    <property type="match status" value="1"/>
</dbReference>
<dbReference type="GO" id="GO:0016887">
    <property type="term" value="F:ATP hydrolysis activity"/>
    <property type="evidence" value="ECO:0007669"/>
    <property type="project" value="InterPro"/>
</dbReference>
<dbReference type="InterPro" id="IPR052026">
    <property type="entry name" value="ExeA_AAA_ATPase_DNA-bind"/>
</dbReference>
<dbReference type="GO" id="GO:0006313">
    <property type="term" value="P:DNA transposition"/>
    <property type="evidence" value="ECO:0007669"/>
    <property type="project" value="InterPro"/>
</dbReference>
<reference evidence="2 3" key="1">
    <citation type="submission" date="2017-05" db="EMBL/GenBank/DDBJ databases">
        <authorList>
            <person name="Song R."/>
            <person name="Chenine A.L."/>
            <person name="Ruprecht R.M."/>
        </authorList>
    </citation>
    <scope>NUCLEOTIDE SEQUENCE [LARGE SCALE GENOMIC DNA]</scope>
    <source>
        <strain evidence="2 3">CECT 8898</strain>
    </source>
</reference>
<dbReference type="InterPro" id="IPR027417">
    <property type="entry name" value="P-loop_NTPase"/>
</dbReference>
<keyword evidence="3" id="KW-1185">Reference proteome</keyword>
<evidence type="ECO:0000313" key="2">
    <source>
        <dbReference type="EMBL" id="SMX50883.1"/>
    </source>
</evidence>
<dbReference type="SUPFAM" id="SSF52540">
    <property type="entry name" value="P-loop containing nucleoside triphosphate hydrolases"/>
    <property type="match status" value="1"/>
</dbReference>
<dbReference type="GO" id="GO:0003677">
    <property type="term" value="F:DNA binding"/>
    <property type="evidence" value="ECO:0007669"/>
    <property type="project" value="InterPro"/>
</dbReference>
<evidence type="ECO:0000259" key="1">
    <source>
        <dbReference type="Pfam" id="PF13401"/>
    </source>
</evidence>
<dbReference type="EMBL" id="FXYF01000031">
    <property type="protein sequence ID" value="SMX50883.1"/>
    <property type="molecule type" value="Genomic_DNA"/>
</dbReference>
<feature type="domain" description="ORC1/DEAH AAA+ ATPase" evidence="1">
    <location>
        <begin position="39"/>
        <end position="167"/>
    </location>
</feature>
<dbReference type="AlphaFoldDB" id="A0A238L6Z6"/>
<dbReference type="InterPro" id="IPR049945">
    <property type="entry name" value="AAA_22"/>
</dbReference>
<sequence length="257" mass="28454">MPEKVTWINPERPPTRHAGFVDTESARKMMLSLRSARATGGITMIIAGSGVGKTRTKFHFRDTEAPESIIVDIGPDQERPWGLACALCERLGLQEPNARNLADSRRQIANKIGPDGFLMIDEAQNLIHVGKEKRTDDYRAFEWARMMQEEGGFGLAFIGDANLDRVLAKYPQIKRRTHPRVRITGAEPGDVEAFCRAHGLTDERAVRKLAASVQGQDGGGLGALSKIKEAAWDMKSGDVPTADDWLGGLWHFEKGYE</sequence>
<accession>A0A238L6Z6</accession>
<name>A0A238L6Z6_9RHOB</name>
<organism evidence="2 3">
    <name type="scientific">Maliponia aquimaris</name>
    <dbReference type="NCBI Taxonomy" id="1673631"/>
    <lineage>
        <taxon>Bacteria</taxon>
        <taxon>Pseudomonadati</taxon>
        <taxon>Pseudomonadota</taxon>
        <taxon>Alphaproteobacteria</taxon>
        <taxon>Rhodobacterales</taxon>
        <taxon>Paracoccaceae</taxon>
        <taxon>Maliponia</taxon>
    </lineage>
</organism>
<dbReference type="PANTHER" id="PTHR35894:SF5">
    <property type="entry name" value="MU-LIKE PROPHAGE FLUMU DNA TRANSPOSITION PROTEIN B"/>
    <property type="match status" value="1"/>
</dbReference>
<dbReference type="InterPro" id="IPR036733">
    <property type="entry name" value="B_transposit_C_sf"/>
</dbReference>
<dbReference type="Proteomes" id="UP000207598">
    <property type="component" value="Unassembled WGS sequence"/>
</dbReference>
<proteinExistence type="predicted"/>
<dbReference type="RefSeq" id="WP_094023791.1">
    <property type="nucleotide sequence ID" value="NZ_FXYF01000031.1"/>
</dbReference>
<dbReference type="Gene3D" id="1.10.1180.10">
    <property type="entry name" value="B transposition protein, C-terminal domain"/>
    <property type="match status" value="1"/>
</dbReference>